<evidence type="ECO:0000313" key="1">
    <source>
        <dbReference type="EMBL" id="SDY09721.1"/>
    </source>
</evidence>
<dbReference type="AlphaFoldDB" id="A0A1H3H2N8"/>
<dbReference type="Proteomes" id="UP000183417">
    <property type="component" value="Unassembled WGS sequence"/>
</dbReference>
<accession>A0A1H3H2N8</accession>
<dbReference type="EMBL" id="FNPE01000002">
    <property type="protein sequence ID" value="SDY09721.1"/>
    <property type="molecule type" value="Genomic_DNA"/>
</dbReference>
<evidence type="ECO:0000313" key="2">
    <source>
        <dbReference type="Proteomes" id="UP000183417"/>
    </source>
</evidence>
<proteinExistence type="predicted"/>
<name>A0A1H3H2N8_9BURK</name>
<sequence length="332" mass="35958">MLLTAPLVSSTQAPLEETTEWIIPYAGGPSSDAADDAAVAAVWGGLELPHLQSLLALMQPAPAQTGTEMDFSPPHERALARSLGLPDAPGLIAWAAWQAGETAQACAYVTPCHWHIGADQVHQSDPATTPLSDEESRQLLALLAPWFADDGIVLEYQQPQRWLARGALFDDLATASMDRVIGRDVRPWLPDAQQARALHRLQSEVQMLLYTHVFNDARAARGQVPINAFWVHGAGRLQPGTATGAKAAVQCLDDLHAAALQGNPSAWREAWKALDAGLIARLLERVRAGHPLTLTLCGERHAIAWSSRPPRWLDRLAGLFGPRALPDLGRML</sequence>
<dbReference type="RefSeq" id="WP_074921095.1">
    <property type="nucleotide sequence ID" value="NZ_CP141274.1"/>
</dbReference>
<evidence type="ECO:0008006" key="3">
    <source>
        <dbReference type="Google" id="ProtNLM"/>
    </source>
</evidence>
<protein>
    <recommendedName>
        <fullName evidence="3">Phosphoglycerate mutase</fullName>
    </recommendedName>
</protein>
<organism evidence="1 2">
    <name type="scientific">Delftia lacustris</name>
    <dbReference type="NCBI Taxonomy" id="558537"/>
    <lineage>
        <taxon>Bacteria</taxon>
        <taxon>Pseudomonadati</taxon>
        <taxon>Pseudomonadota</taxon>
        <taxon>Betaproteobacteria</taxon>
        <taxon>Burkholderiales</taxon>
        <taxon>Comamonadaceae</taxon>
        <taxon>Delftia</taxon>
    </lineage>
</organism>
<reference evidence="1 2" key="1">
    <citation type="submission" date="2016-10" db="EMBL/GenBank/DDBJ databases">
        <authorList>
            <person name="de Groot N.N."/>
        </authorList>
    </citation>
    <scope>NUCLEOTIDE SEQUENCE [LARGE SCALE GENOMIC DNA]</scope>
    <source>
        <strain evidence="1 2">LMG 24775</strain>
    </source>
</reference>
<gene>
    <name evidence="1" type="ORF">SAMN05421547_102459</name>
</gene>
<dbReference type="GeneID" id="94690593"/>